<protein>
    <submittedName>
        <fullName evidence="2">Uncharacterized protein</fullName>
    </submittedName>
</protein>
<name>A0A9P0A3J6_BEMTA</name>
<gene>
    <name evidence="2" type="ORF">BEMITA_LOCUS2942</name>
</gene>
<dbReference type="Gene3D" id="2.60.20.10">
    <property type="entry name" value="Crystallins"/>
    <property type="match status" value="1"/>
</dbReference>
<proteinExistence type="predicted"/>
<dbReference type="InterPro" id="IPR011024">
    <property type="entry name" value="G_crystallin-like"/>
</dbReference>
<dbReference type="EMBL" id="OU963871">
    <property type="protein sequence ID" value="CAH0383498.1"/>
    <property type="molecule type" value="Genomic_DNA"/>
</dbReference>
<evidence type="ECO:0000256" key="1">
    <source>
        <dbReference type="SAM" id="Phobius"/>
    </source>
</evidence>
<organism evidence="2 3">
    <name type="scientific">Bemisia tabaci</name>
    <name type="common">Sweetpotato whitefly</name>
    <name type="synonym">Aleurodes tabaci</name>
    <dbReference type="NCBI Taxonomy" id="7038"/>
    <lineage>
        <taxon>Eukaryota</taxon>
        <taxon>Metazoa</taxon>
        <taxon>Ecdysozoa</taxon>
        <taxon>Arthropoda</taxon>
        <taxon>Hexapoda</taxon>
        <taxon>Insecta</taxon>
        <taxon>Pterygota</taxon>
        <taxon>Neoptera</taxon>
        <taxon>Paraneoptera</taxon>
        <taxon>Hemiptera</taxon>
        <taxon>Sternorrhyncha</taxon>
        <taxon>Aleyrodoidea</taxon>
        <taxon>Aleyrodidae</taxon>
        <taxon>Aleyrodinae</taxon>
        <taxon>Bemisia</taxon>
    </lineage>
</organism>
<accession>A0A9P0A3J6</accession>
<dbReference type="AlphaFoldDB" id="A0A9P0A3J6"/>
<keyword evidence="1" id="KW-0812">Transmembrane</keyword>
<dbReference type="Proteomes" id="UP001152759">
    <property type="component" value="Chromosome 10"/>
</dbReference>
<reference evidence="2" key="1">
    <citation type="submission" date="2021-12" db="EMBL/GenBank/DDBJ databases">
        <authorList>
            <person name="King R."/>
        </authorList>
    </citation>
    <scope>NUCLEOTIDE SEQUENCE</scope>
</reference>
<evidence type="ECO:0000313" key="2">
    <source>
        <dbReference type="EMBL" id="CAH0383498.1"/>
    </source>
</evidence>
<evidence type="ECO:0000313" key="3">
    <source>
        <dbReference type="Proteomes" id="UP001152759"/>
    </source>
</evidence>
<keyword evidence="3" id="KW-1185">Reference proteome</keyword>
<sequence>MKLRIASQAFVFLRRQTTNPRYSRPEMSLLRERCTIIPAVFFIFAIAISPVFPQTVTLFKDKNFKHHHCDVQVQGCKPVCDELKSQASSLRGNVDCAHFYRREGCANYMGTWNSSMGPLKNFKHTDAQDSIVSVGDCKQPIGQENSVTFYEHKDYRGRSCTIQVKGCQPMCQELVKRASSAEGNAACLRAYRDPDCQNYAGDLHNLKQGGFWNFKETSLQNYQDSISSVSDCSNSTITFYELYFRHGKKCTIRLNGCQPMCPELHNTVKSVSGLVTCVHMYKGPNCTDFIGTVNSAYFRFFRTTYTVASVEDCGARDADKSLTRPLNLRRPLNDHP</sequence>
<dbReference type="SUPFAM" id="SSF49695">
    <property type="entry name" value="gamma-Crystallin-like"/>
    <property type="match status" value="1"/>
</dbReference>
<keyword evidence="1" id="KW-1133">Transmembrane helix</keyword>
<keyword evidence="1" id="KW-0472">Membrane</keyword>
<feature type="transmembrane region" description="Helical" evidence="1">
    <location>
        <begin position="34"/>
        <end position="52"/>
    </location>
</feature>